<dbReference type="Proteomes" id="UP000324705">
    <property type="component" value="Chromosome 2A"/>
</dbReference>
<evidence type="ECO:0000259" key="5">
    <source>
        <dbReference type="SMART" id="SM00856"/>
    </source>
</evidence>
<dbReference type="PANTHER" id="PTHR35357:SF24">
    <property type="entry name" value="OS04G0587200 PROTEIN"/>
    <property type="match status" value="1"/>
</dbReference>
<evidence type="ECO:0000256" key="4">
    <source>
        <dbReference type="SAM" id="SignalP"/>
    </source>
</evidence>
<dbReference type="PANTHER" id="PTHR35357">
    <property type="entry name" value="OS02G0537100 PROTEIN"/>
    <property type="match status" value="1"/>
</dbReference>
<evidence type="ECO:0000256" key="3">
    <source>
        <dbReference type="ARBA" id="ARBA00038471"/>
    </source>
</evidence>
<evidence type="ECO:0000313" key="6">
    <source>
        <dbReference type="EMBL" id="VAH36457.1"/>
    </source>
</evidence>
<organism evidence="6 7">
    <name type="scientific">Triticum turgidum subsp. durum</name>
    <name type="common">Durum wheat</name>
    <name type="synonym">Triticum durum</name>
    <dbReference type="NCBI Taxonomy" id="4567"/>
    <lineage>
        <taxon>Eukaryota</taxon>
        <taxon>Viridiplantae</taxon>
        <taxon>Streptophyta</taxon>
        <taxon>Embryophyta</taxon>
        <taxon>Tracheophyta</taxon>
        <taxon>Spermatophyta</taxon>
        <taxon>Magnoliopsida</taxon>
        <taxon>Liliopsida</taxon>
        <taxon>Poales</taxon>
        <taxon>Poaceae</taxon>
        <taxon>BOP clade</taxon>
        <taxon>Pooideae</taxon>
        <taxon>Triticodae</taxon>
        <taxon>Triticeae</taxon>
        <taxon>Triticinae</taxon>
        <taxon>Triticum</taxon>
    </lineage>
</organism>
<dbReference type="Pfam" id="PF04043">
    <property type="entry name" value="PMEI"/>
    <property type="match status" value="1"/>
</dbReference>
<dbReference type="Gramene" id="TRITD2Av1G257230.1">
    <property type="protein sequence ID" value="TRITD2Av1G257230.1"/>
    <property type="gene ID" value="TRITD2Av1G257230"/>
</dbReference>
<dbReference type="Gene3D" id="1.20.140.40">
    <property type="entry name" value="Invertase/pectin methylesterase inhibitor family protein"/>
    <property type="match status" value="1"/>
</dbReference>
<feature type="signal peptide" evidence="4">
    <location>
        <begin position="1"/>
        <end position="44"/>
    </location>
</feature>
<dbReference type="GO" id="GO:0004857">
    <property type="term" value="F:enzyme inhibitor activity"/>
    <property type="evidence" value="ECO:0007669"/>
    <property type="project" value="InterPro"/>
</dbReference>
<accession>A0A9R1RCL9</accession>
<dbReference type="InterPro" id="IPR006501">
    <property type="entry name" value="Pectinesterase_inhib_dom"/>
</dbReference>
<keyword evidence="1 4" id="KW-0732">Signal</keyword>
<keyword evidence="7" id="KW-1185">Reference proteome</keyword>
<dbReference type="GO" id="GO:0005576">
    <property type="term" value="C:extracellular region"/>
    <property type="evidence" value="ECO:0007669"/>
    <property type="project" value="UniProtKB-ARBA"/>
</dbReference>
<comment type="similarity">
    <text evidence="3">Belongs to the PMEI family.</text>
</comment>
<dbReference type="SUPFAM" id="SSF101148">
    <property type="entry name" value="Plant invertase/pectin methylesterase inhibitor"/>
    <property type="match status" value="1"/>
</dbReference>
<dbReference type="NCBIfam" id="TIGR01614">
    <property type="entry name" value="PME_inhib"/>
    <property type="match status" value="1"/>
</dbReference>
<sequence length="199" mass="20899">MMVLYILYHLHTFLLTTNIASKTMGPSRALPCLVLLFLLSSSRASVLEDTCKSFAAGNPGIGYDYCIKFFQASKDSATADKRGLAVIASKLTGAAAKSIGKHIQALKASEKDKHIRSGLNDCGDLYSQAVDLLDVAAKGVAAGTPRGKLDAVANLSGALVSPQTCEDGFSELGVKSPLSAKDSEFTKEVSIALVITNSL</sequence>
<dbReference type="EMBL" id="LT934113">
    <property type="protein sequence ID" value="VAH36457.1"/>
    <property type="molecule type" value="Genomic_DNA"/>
</dbReference>
<evidence type="ECO:0000256" key="1">
    <source>
        <dbReference type="ARBA" id="ARBA00022729"/>
    </source>
</evidence>
<feature type="chain" id="PRO_5040140888" description="Pectinesterase inhibitor domain-containing protein" evidence="4">
    <location>
        <begin position="45"/>
        <end position="199"/>
    </location>
</feature>
<evidence type="ECO:0000313" key="7">
    <source>
        <dbReference type="Proteomes" id="UP000324705"/>
    </source>
</evidence>
<feature type="domain" description="Pectinesterase inhibitor" evidence="5">
    <location>
        <begin position="42"/>
        <end position="195"/>
    </location>
</feature>
<name>A0A9R1RCL9_TRITD</name>
<dbReference type="InterPro" id="IPR035513">
    <property type="entry name" value="Invertase/methylesterase_inhib"/>
</dbReference>
<reference evidence="6 7" key="1">
    <citation type="submission" date="2017-09" db="EMBL/GenBank/DDBJ databases">
        <authorList>
            <consortium name="International Durum Wheat Genome Sequencing Consortium (IDWGSC)"/>
            <person name="Milanesi L."/>
        </authorList>
    </citation>
    <scope>NUCLEOTIDE SEQUENCE [LARGE SCALE GENOMIC DNA]</scope>
    <source>
        <strain evidence="7">cv. Svevo</strain>
    </source>
</reference>
<proteinExistence type="inferred from homology"/>
<gene>
    <name evidence="6" type="ORF">TRITD_2Av1G257230</name>
</gene>
<dbReference type="CDD" id="cd15795">
    <property type="entry name" value="PMEI-Pla_a_1_like"/>
    <property type="match status" value="1"/>
</dbReference>
<dbReference type="InterPro" id="IPR034088">
    <property type="entry name" value="Pla_a_1-like"/>
</dbReference>
<protein>
    <recommendedName>
        <fullName evidence="5">Pectinesterase inhibitor domain-containing protein</fullName>
    </recommendedName>
</protein>
<evidence type="ECO:0000256" key="2">
    <source>
        <dbReference type="ARBA" id="ARBA00023157"/>
    </source>
</evidence>
<dbReference type="AlphaFoldDB" id="A0A9R1RCL9"/>
<dbReference type="FunFam" id="1.20.140.40:FF:000002">
    <property type="entry name" value="Putative invertase inhibitor"/>
    <property type="match status" value="1"/>
</dbReference>
<keyword evidence="2" id="KW-1015">Disulfide bond</keyword>
<dbReference type="OMA" id="DTYARNC"/>
<dbReference type="SMART" id="SM00856">
    <property type="entry name" value="PMEI"/>
    <property type="match status" value="1"/>
</dbReference>